<keyword evidence="5" id="KW-0560">Oxidoreductase</keyword>
<feature type="domain" description="4Fe-4S ferredoxin-type" evidence="8">
    <location>
        <begin position="614"/>
        <end position="646"/>
    </location>
</feature>
<dbReference type="GO" id="GO:1903457">
    <property type="term" value="P:lactate catabolic process"/>
    <property type="evidence" value="ECO:0007669"/>
    <property type="project" value="TreeGrafter"/>
</dbReference>
<keyword evidence="2" id="KW-0285">Flavoprotein</keyword>
<proteinExistence type="predicted"/>
<dbReference type="Pfam" id="PF02913">
    <property type="entry name" value="FAD-oxidase_C"/>
    <property type="match status" value="1"/>
</dbReference>
<dbReference type="Gene3D" id="3.30.70.2740">
    <property type="match status" value="1"/>
</dbReference>
<evidence type="ECO:0000256" key="1">
    <source>
        <dbReference type="ARBA" id="ARBA00001974"/>
    </source>
</evidence>
<keyword evidence="7" id="KW-0411">Iron-sulfur</keyword>
<evidence type="ECO:0000256" key="6">
    <source>
        <dbReference type="ARBA" id="ARBA00023004"/>
    </source>
</evidence>
<dbReference type="Pfam" id="PF13534">
    <property type="entry name" value="Fer4_17"/>
    <property type="match status" value="1"/>
</dbReference>
<dbReference type="Gene3D" id="3.30.465.10">
    <property type="match status" value="1"/>
</dbReference>
<dbReference type="InterPro" id="IPR017896">
    <property type="entry name" value="4Fe4S_Fe-S-bd"/>
</dbReference>
<dbReference type="SUPFAM" id="SSF56176">
    <property type="entry name" value="FAD-binding/transporter-associated domain-like"/>
    <property type="match status" value="1"/>
</dbReference>
<sequence length="977" mass="110318">MKMIDFEQLARNMKGDVMTDSLHQMIYATDASAYREIPLAVVYPRDASDVKECIKFARKNGITLIPRAAGTSLAGQVVGNGVVVDVSRYMNHVLEINEKEHWVRVEPGVVLDELNMQVKSLGLFFGPETSTSNRCCLGGMVGNNSCGSHSLVYGSTRDHLLEAKVILSDGEEAWLKGMEKDEVRNKMAEDTLEGKIYRCSVEMLENNREEIIQHFPDPALRRRNSGYAIDQLLYSDYFDVVYEEKFNLCKLLAGSEGTLAFVTELKLNLVPLPPKEKAVICVHCRTLEEAFEGNLVALKHHPVAIELMDQNILELSKGNIEQNKNRFFVQGDPAAILIVELAQKSREEVDRVADQIEADMKMHGYGYHFPRVYGSDINRVWSLRKAGLGLLSGMPGNAKPVSVIEDTAVAPERLPAYMKDFGEMLERLGLKCVYHAHISTGELHLRPVLNLKEENDRVLFRRVAEETAKLVKKHRGSLSGEHGDGRLRGEFIPLLFGEKVYGLMQETKACWDPEGIFNARKIVNTPPMDTSLRYEVGDSNVTCRTYFDFSKEKGWLCAIEQCNGSGDCRKSYAFGGTMCPSFRATREESHTTRARANTLRELMTRPKTKKIYDQREILEVLDTCVSCKACKSECPSNVDIARFKAEFLQQHYDVCGVPMKAFLIARLTEIQRLGTILPWFYNAVVRNRMTGGMLKRMLHFAPERAIPTLYKTTLKHWLGRYRRKNRGEIVGRVFLFADEFTNYMDVEIGIKMIELLDRLGYEVIIPKHVESGRTAISKGMLKVAKGVARKNVLLLKSWVTENIPLVGIEPSCILSFRDEYPDLVGDDLKEEALRLGKNCLLYDEFFTREIRAGRIRAEQFTDQPLKIMLHGHCHQKSLASVEPSREMLSLPVNYSVEVIPSGCCGMAGAFGYEKKHYELSMKIGEQVLFPAVRDAGEDVCISAPGTSCRRQIKDGTGKQALHPIEVLYEALKCTKEK</sequence>
<dbReference type="PROSITE" id="PS51379">
    <property type="entry name" value="4FE4S_FER_2"/>
    <property type="match status" value="1"/>
</dbReference>
<reference evidence="10 11" key="1">
    <citation type="submission" date="2020-08" db="EMBL/GenBank/DDBJ databases">
        <title>Genomic Encyclopedia of Type Strains, Phase IV (KMG-IV): sequencing the most valuable type-strain genomes for metagenomic binning, comparative biology and taxonomic classification.</title>
        <authorList>
            <person name="Goeker M."/>
        </authorList>
    </citation>
    <scope>NUCLEOTIDE SEQUENCE [LARGE SCALE GENOMIC DNA]</scope>
    <source>
        <strain evidence="10 11">DSM 105721</strain>
    </source>
</reference>
<evidence type="ECO:0000256" key="4">
    <source>
        <dbReference type="ARBA" id="ARBA00022827"/>
    </source>
</evidence>
<dbReference type="PROSITE" id="PS51387">
    <property type="entry name" value="FAD_PCMH"/>
    <property type="match status" value="1"/>
</dbReference>
<dbReference type="GO" id="GO:0046872">
    <property type="term" value="F:metal ion binding"/>
    <property type="evidence" value="ECO:0007669"/>
    <property type="project" value="UniProtKB-KW"/>
</dbReference>
<keyword evidence="6" id="KW-0408">Iron</keyword>
<dbReference type="GO" id="GO:0008720">
    <property type="term" value="F:D-lactate dehydrogenase (NAD+) activity"/>
    <property type="evidence" value="ECO:0007669"/>
    <property type="project" value="TreeGrafter"/>
</dbReference>
<dbReference type="InterPro" id="IPR016164">
    <property type="entry name" value="FAD-linked_Oxase-like_C"/>
</dbReference>
<evidence type="ECO:0000256" key="3">
    <source>
        <dbReference type="ARBA" id="ARBA00022723"/>
    </source>
</evidence>
<keyword evidence="3" id="KW-0479">Metal-binding</keyword>
<comment type="cofactor">
    <cofactor evidence="1">
        <name>FAD</name>
        <dbReference type="ChEBI" id="CHEBI:57692"/>
    </cofactor>
</comment>
<dbReference type="PANTHER" id="PTHR11748">
    <property type="entry name" value="D-LACTATE DEHYDROGENASE"/>
    <property type="match status" value="1"/>
</dbReference>
<evidence type="ECO:0000259" key="8">
    <source>
        <dbReference type="PROSITE" id="PS51379"/>
    </source>
</evidence>
<evidence type="ECO:0000259" key="9">
    <source>
        <dbReference type="PROSITE" id="PS51387"/>
    </source>
</evidence>
<evidence type="ECO:0000313" key="11">
    <source>
        <dbReference type="Proteomes" id="UP000546007"/>
    </source>
</evidence>
<dbReference type="PROSITE" id="PS00198">
    <property type="entry name" value="4FE4S_FER_1"/>
    <property type="match status" value="1"/>
</dbReference>
<evidence type="ECO:0000313" key="10">
    <source>
        <dbReference type="EMBL" id="MBB4027179.1"/>
    </source>
</evidence>
<protein>
    <submittedName>
        <fullName evidence="10">FAD/FMN-containing dehydrogenase/Fe-S oxidoreductase</fullName>
    </submittedName>
</protein>
<comment type="caution">
    <text evidence="10">The sequence shown here is derived from an EMBL/GenBank/DDBJ whole genome shotgun (WGS) entry which is preliminary data.</text>
</comment>
<dbReference type="InterPro" id="IPR016169">
    <property type="entry name" value="FAD-bd_PCMH_sub2"/>
</dbReference>
<dbReference type="GO" id="GO:0004458">
    <property type="term" value="F:D-lactate dehydrogenase (cytochrome) activity"/>
    <property type="evidence" value="ECO:0007669"/>
    <property type="project" value="TreeGrafter"/>
</dbReference>
<dbReference type="GO" id="GO:0051536">
    <property type="term" value="F:iron-sulfur cluster binding"/>
    <property type="evidence" value="ECO:0007669"/>
    <property type="project" value="UniProtKB-KW"/>
</dbReference>
<organism evidence="10 11">
    <name type="scientific">Butyricimonas faecihominis</name>
    <dbReference type="NCBI Taxonomy" id="1472416"/>
    <lineage>
        <taxon>Bacteria</taxon>
        <taxon>Pseudomonadati</taxon>
        <taxon>Bacteroidota</taxon>
        <taxon>Bacteroidia</taxon>
        <taxon>Bacteroidales</taxon>
        <taxon>Odoribacteraceae</taxon>
        <taxon>Butyricimonas</taxon>
    </lineage>
</organism>
<dbReference type="SUPFAM" id="SSF55103">
    <property type="entry name" value="FAD-linked oxidases, C-terminal domain"/>
    <property type="match status" value="1"/>
</dbReference>
<dbReference type="Gene3D" id="1.10.1060.10">
    <property type="entry name" value="Alpha-helical ferredoxin"/>
    <property type="match status" value="1"/>
</dbReference>
<evidence type="ECO:0000256" key="5">
    <source>
        <dbReference type="ARBA" id="ARBA00023002"/>
    </source>
</evidence>
<accession>A0A7W6HZH1</accession>
<dbReference type="InterPro" id="IPR016166">
    <property type="entry name" value="FAD-bd_PCMH"/>
</dbReference>
<gene>
    <name evidence="10" type="ORF">GGR14_002989</name>
</gene>
<dbReference type="PANTHER" id="PTHR11748:SF119">
    <property type="entry name" value="D-2-HYDROXYGLUTARATE DEHYDROGENASE"/>
    <property type="match status" value="1"/>
</dbReference>
<keyword evidence="4" id="KW-0274">FAD</keyword>
<keyword evidence="11" id="KW-1185">Reference proteome</keyword>
<dbReference type="GO" id="GO:0071949">
    <property type="term" value="F:FAD binding"/>
    <property type="evidence" value="ECO:0007669"/>
    <property type="project" value="InterPro"/>
</dbReference>
<name>A0A7W6HZH1_9BACT</name>
<evidence type="ECO:0000256" key="7">
    <source>
        <dbReference type="ARBA" id="ARBA00023014"/>
    </source>
</evidence>
<dbReference type="InterPro" id="IPR009051">
    <property type="entry name" value="Helical_ferredxn"/>
</dbReference>
<dbReference type="EMBL" id="JACIES010000008">
    <property type="protein sequence ID" value="MBB4027179.1"/>
    <property type="molecule type" value="Genomic_DNA"/>
</dbReference>
<dbReference type="Pfam" id="PF01565">
    <property type="entry name" value="FAD_binding_4"/>
    <property type="match status" value="1"/>
</dbReference>
<dbReference type="AlphaFoldDB" id="A0A7W6HZH1"/>
<dbReference type="InterPro" id="IPR004113">
    <property type="entry name" value="FAD-bd_oxidored_4_C"/>
</dbReference>
<feature type="domain" description="FAD-binding PCMH-type" evidence="9">
    <location>
        <begin position="34"/>
        <end position="272"/>
    </location>
</feature>
<evidence type="ECO:0000256" key="2">
    <source>
        <dbReference type="ARBA" id="ARBA00022630"/>
    </source>
</evidence>
<dbReference type="InterPro" id="IPR036318">
    <property type="entry name" value="FAD-bd_PCMH-like_sf"/>
</dbReference>
<dbReference type="InterPro" id="IPR017900">
    <property type="entry name" value="4Fe4S_Fe_S_CS"/>
</dbReference>
<dbReference type="InterPro" id="IPR006094">
    <property type="entry name" value="Oxid_FAD_bind_N"/>
</dbReference>
<dbReference type="Proteomes" id="UP000546007">
    <property type="component" value="Unassembled WGS sequence"/>
</dbReference>
<dbReference type="SUPFAM" id="SSF46548">
    <property type="entry name" value="alpha-helical ferredoxin"/>
    <property type="match status" value="1"/>
</dbReference>